<evidence type="ECO:0000256" key="1">
    <source>
        <dbReference type="SAM" id="Phobius"/>
    </source>
</evidence>
<evidence type="ECO:0000313" key="3">
    <source>
        <dbReference type="Proteomes" id="UP000094487"/>
    </source>
</evidence>
<feature type="transmembrane region" description="Helical" evidence="1">
    <location>
        <begin position="66"/>
        <end position="86"/>
    </location>
</feature>
<feature type="transmembrane region" description="Helical" evidence="1">
    <location>
        <begin position="92"/>
        <end position="111"/>
    </location>
</feature>
<keyword evidence="1" id="KW-1133">Transmembrane helix</keyword>
<accession>A0A1E3M120</accession>
<gene>
    <name evidence="2" type="ORF">BFL28_08515</name>
</gene>
<dbReference type="Proteomes" id="UP000094487">
    <property type="component" value="Unassembled WGS sequence"/>
</dbReference>
<comment type="caution">
    <text evidence="2">The sequence shown here is derived from an EMBL/GenBank/DDBJ whole genome shotgun (WGS) entry which is preliminary data.</text>
</comment>
<evidence type="ECO:0008006" key="4">
    <source>
        <dbReference type="Google" id="ProtNLM"/>
    </source>
</evidence>
<protein>
    <recommendedName>
        <fullName evidence="4">DUF983 domain-containing protein</fullName>
    </recommendedName>
</protein>
<proteinExistence type="predicted"/>
<dbReference type="Pfam" id="PF06170">
    <property type="entry name" value="DUF983"/>
    <property type="match status" value="1"/>
</dbReference>
<dbReference type="STRING" id="1888892.BFL28_08515"/>
<keyword evidence="1" id="KW-0472">Membrane</keyword>
<dbReference type="OrthoDB" id="9799456at2"/>
<dbReference type="AlphaFoldDB" id="A0A1E3M120"/>
<keyword evidence="1" id="KW-0812">Transmembrane</keyword>
<evidence type="ECO:0000313" key="2">
    <source>
        <dbReference type="EMBL" id="ODP39668.1"/>
    </source>
</evidence>
<sequence>MQEPRGSIEPTFEGEGKWKWVFYSGWHGLCPRCGKGKMFKSWLKITDRCEACGLGYSWAAPDDGPAFFSLCFIAFPLTFLGVWFQVAFDPPFWVHLFTTMPLMVIGCVLPLRPLKGWLVASQYVNNAQEAGTGQLWAKLNQTDAAKHDPDGQPPAG</sequence>
<dbReference type="RefSeq" id="WP_069318625.1">
    <property type="nucleotide sequence ID" value="NZ_MDDS01000003.1"/>
</dbReference>
<dbReference type="InterPro" id="IPR009325">
    <property type="entry name" value="DUF983"/>
</dbReference>
<organism evidence="2 3">
    <name type="scientific">Sphingomonas turrisvirgatae</name>
    <dbReference type="NCBI Taxonomy" id="1888892"/>
    <lineage>
        <taxon>Bacteria</taxon>
        <taxon>Pseudomonadati</taxon>
        <taxon>Pseudomonadota</taxon>
        <taxon>Alphaproteobacteria</taxon>
        <taxon>Sphingomonadales</taxon>
        <taxon>Sphingomonadaceae</taxon>
        <taxon>Sphingomonas</taxon>
    </lineage>
</organism>
<keyword evidence="3" id="KW-1185">Reference proteome</keyword>
<dbReference type="EMBL" id="MDDS01000003">
    <property type="protein sequence ID" value="ODP39668.1"/>
    <property type="molecule type" value="Genomic_DNA"/>
</dbReference>
<name>A0A1E3M120_9SPHN</name>
<reference evidence="2 3" key="1">
    <citation type="submission" date="2016-08" db="EMBL/GenBank/DDBJ databases">
        <title>Draft genome of the agarase producing Sphingomonas sp. MCT13.</title>
        <authorList>
            <person name="D'Andrea M.M."/>
            <person name="Rossolini G.M."/>
            <person name="Thaller M.C."/>
        </authorList>
    </citation>
    <scope>NUCLEOTIDE SEQUENCE [LARGE SCALE GENOMIC DNA]</scope>
    <source>
        <strain evidence="2 3">MCT13</strain>
    </source>
</reference>